<proteinExistence type="predicted"/>
<feature type="domain" description="HTH arsR-type" evidence="4">
    <location>
        <begin position="22"/>
        <end position="117"/>
    </location>
</feature>
<evidence type="ECO:0000259" key="4">
    <source>
        <dbReference type="PROSITE" id="PS50987"/>
    </source>
</evidence>
<evidence type="ECO:0000256" key="2">
    <source>
        <dbReference type="ARBA" id="ARBA00023125"/>
    </source>
</evidence>
<name>A0A4Q2EDH9_9ACTN</name>
<dbReference type="GO" id="GO:0003700">
    <property type="term" value="F:DNA-binding transcription factor activity"/>
    <property type="evidence" value="ECO:0007669"/>
    <property type="project" value="InterPro"/>
</dbReference>
<evidence type="ECO:0000313" key="6">
    <source>
        <dbReference type="Proteomes" id="UP000290624"/>
    </source>
</evidence>
<dbReference type="NCBIfam" id="NF033788">
    <property type="entry name" value="HTH_metalloreg"/>
    <property type="match status" value="1"/>
</dbReference>
<protein>
    <submittedName>
        <fullName evidence="5">Transcriptional regulator</fullName>
    </submittedName>
</protein>
<keyword evidence="2" id="KW-0238">DNA-binding</keyword>
<dbReference type="OrthoDB" id="9798835at2"/>
<evidence type="ECO:0000256" key="3">
    <source>
        <dbReference type="ARBA" id="ARBA00023163"/>
    </source>
</evidence>
<dbReference type="PANTHER" id="PTHR33154">
    <property type="entry name" value="TRANSCRIPTIONAL REGULATOR, ARSR FAMILY"/>
    <property type="match status" value="1"/>
</dbReference>
<gene>
    <name evidence="5" type="ORF">C1706_10700</name>
</gene>
<evidence type="ECO:0000313" key="5">
    <source>
        <dbReference type="EMBL" id="RXW31620.1"/>
    </source>
</evidence>
<dbReference type="InterPro" id="IPR001845">
    <property type="entry name" value="HTH_ArsR_DNA-bd_dom"/>
</dbReference>
<comment type="caution">
    <text evidence="5">The sequence shown here is derived from an EMBL/GenBank/DDBJ whole genome shotgun (WGS) entry which is preliminary data.</text>
</comment>
<dbReference type="SUPFAM" id="SSF46785">
    <property type="entry name" value="Winged helix' DNA-binding domain"/>
    <property type="match status" value="1"/>
</dbReference>
<dbReference type="InterPro" id="IPR036388">
    <property type="entry name" value="WH-like_DNA-bd_sf"/>
</dbReference>
<dbReference type="InterPro" id="IPR051081">
    <property type="entry name" value="HTH_MetalResp_TranReg"/>
</dbReference>
<dbReference type="PRINTS" id="PR00778">
    <property type="entry name" value="HTHARSR"/>
</dbReference>
<dbReference type="PROSITE" id="PS50987">
    <property type="entry name" value="HTH_ARSR_2"/>
    <property type="match status" value="1"/>
</dbReference>
<keyword evidence="1" id="KW-0805">Transcription regulation</keyword>
<reference evidence="5 6" key="1">
    <citation type="submission" date="2018-01" db="EMBL/GenBank/DDBJ databases">
        <title>Lactibacter flavus gen. nov., sp. nov., a novel bacterium of the family Propionibacteriaceae isolated from raw milk and dairy products.</title>
        <authorList>
            <person name="Wenning M."/>
            <person name="Breitenwieser F."/>
            <person name="Huptas C."/>
            <person name="von Neubeck M."/>
            <person name="Busse H.-J."/>
            <person name="Scherer S."/>
        </authorList>
    </citation>
    <scope>NUCLEOTIDE SEQUENCE [LARGE SCALE GENOMIC DNA]</scope>
    <source>
        <strain evidence="5 6">VG341</strain>
    </source>
</reference>
<organism evidence="5 6">
    <name type="scientific">Propioniciclava flava</name>
    <dbReference type="NCBI Taxonomy" id="2072026"/>
    <lineage>
        <taxon>Bacteria</taxon>
        <taxon>Bacillati</taxon>
        <taxon>Actinomycetota</taxon>
        <taxon>Actinomycetes</taxon>
        <taxon>Propionibacteriales</taxon>
        <taxon>Propionibacteriaceae</taxon>
        <taxon>Propioniciclava</taxon>
    </lineage>
</organism>
<keyword evidence="6" id="KW-1185">Reference proteome</keyword>
<dbReference type="InterPro" id="IPR011991">
    <property type="entry name" value="ArsR-like_HTH"/>
</dbReference>
<dbReference type="EMBL" id="PPCV01000007">
    <property type="protein sequence ID" value="RXW31620.1"/>
    <property type="molecule type" value="Genomic_DNA"/>
</dbReference>
<dbReference type="GO" id="GO:0003677">
    <property type="term" value="F:DNA binding"/>
    <property type="evidence" value="ECO:0007669"/>
    <property type="project" value="UniProtKB-KW"/>
</dbReference>
<dbReference type="Proteomes" id="UP000290624">
    <property type="component" value="Unassembled WGS sequence"/>
</dbReference>
<evidence type="ECO:0000256" key="1">
    <source>
        <dbReference type="ARBA" id="ARBA00023015"/>
    </source>
</evidence>
<dbReference type="AlphaFoldDB" id="A0A4Q2EDH9"/>
<dbReference type="InterPro" id="IPR036390">
    <property type="entry name" value="WH_DNA-bd_sf"/>
</dbReference>
<dbReference type="PANTHER" id="PTHR33154:SF18">
    <property type="entry name" value="ARSENICAL RESISTANCE OPERON REPRESSOR"/>
    <property type="match status" value="1"/>
</dbReference>
<dbReference type="Pfam" id="PF01022">
    <property type="entry name" value="HTH_5"/>
    <property type="match status" value="1"/>
</dbReference>
<sequence length="123" mass="13201">MRVALLAQAAAREHSSGVVESIEAELTRDAATLLAVAADPVRLTLLNRLAASGTRCVCDLQLDPPIPANLLSYHLRMLREAGLVTTARRGRWVDYTLAEDALERLHAALPVAAATRAECGSCR</sequence>
<dbReference type="CDD" id="cd00090">
    <property type="entry name" value="HTH_ARSR"/>
    <property type="match status" value="1"/>
</dbReference>
<keyword evidence="3" id="KW-0804">Transcription</keyword>
<accession>A0A4Q2EDH9</accession>
<dbReference type="SMART" id="SM00418">
    <property type="entry name" value="HTH_ARSR"/>
    <property type="match status" value="1"/>
</dbReference>
<dbReference type="Gene3D" id="1.10.10.10">
    <property type="entry name" value="Winged helix-like DNA-binding domain superfamily/Winged helix DNA-binding domain"/>
    <property type="match status" value="1"/>
</dbReference>